<comment type="caution">
    <text evidence="2">The sequence shown here is derived from an EMBL/GenBank/DDBJ whole genome shotgun (WGS) entry which is preliminary data.</text>
</comment>
<dbReference type="EMBL" id="BAABDD010000011">
    <property type="protein sequence ID" value="GAA3746688.1"/>
    <property type="molecule type" value="Genomic_DNA"/>
</dbReference>
<name>A0ABP7FT76_9ACTN</name>
<dbReference type="Pfam" id="PF04149">
    <property type="entry name" value="DUF397"/>
    <property type="match status" value="1"/>
</dbReference>
<gene>
    <name evidence="2" type="ORF">GCM10022402_27750</name>
</gene>
<accession>A0ABP7FT76</accession>
<sequence>MDKIPDQYEAPFHTSTYSSASANCVEVAHAPLSFQKASYSATESHCVEVAGWETGAAIRDTKHRDLGALAFPAAEWRAFIDAVKGHGL</sequence>
<evidence type="ECO:0000259" key="1">
    <source>
        <dbReference type="Pfam" id="PF04149"/>
    </source>
</evidence>
<proteinExistence type="predicted"/>
<dbReference type="InterPro" id="IPR007278">
    <property type="entry name" value="DUF397"/>
</dbReference>
<dbReference type="RefSeq" id="WP_344971730.1">
    <property type="nucleotide sequence ID" value="NZ_BAABDD010000011.1"/>
</dbReference>
<keyword evidence="3" id="KW-1185">Reference proteome</keyword>
<organism evidence="2 3">
    <name type="scientific">Salinactinospora qingdaonensis</name>
    <dbReference type="NCBI Taxonomy" id="702744"/>
    <lineage>
        <taxon>Bacteria</taxon>
        <taxon>Bacillati</taxon>
        <taxon>Actinomycetota</taxon>
        <taxon>Actinomycetes</taxon>
        <taxon>Streptosporangiales</taxon>
        <taxon>Nocardiopsidaceae</taxon>
        <taxon>Salinactinospora</taxon>
    </lineage>
</organism>
<dbReference type="Proteomes" id="UP001500908">
    <property type="component" value="Unassembled WGS sequence"/>
</dbReference>
<feature type="domain" description="DUF397" evidence="1">
    <location>
        <begin position="33"/>
        <end position="84"/>
    </location>
</feature>
<evidence type="ECO:0000313" key="3">
    <source>
        <dbReference type="Proteomes" id="UP001500908"/>
    </source>
</evidence>
<protein>
    <recommendedName>
        <fullName evidence="1">DUF397 domain-containing protein</fullName>
    </recommendedName>
</protein>
<evidence type="ECO:0000313" key="2">
    <source>
        <dbReference type="EMBL" id="GAA3746688.1"/>
    </source>
</evidence>
<reference evidence="3" key="1">
    <citation type="journal article" date="2019" name="Int. J. Syst. Evol. Microbiol.">
        <title>The Global Catalogue of Microorganisms (GCM) 10K type strain sequencing project: providing services to taxonomists for standard genome sequencing and annotation.</title>
        <authorList>
            <consortium name="The Broad Institute Genomics Platform"/>
            <consortium name="The Broad Institute Genome Sequencing Center for Infectious Disease"/>
            <person name="Wu L."/>
            <person name="Ma J."/>
        </authorList>
    </citation>
    <scope>NUCLEOTIDE SEQUENCE [LARGE SCALE GENOMIC DNA]</scope>
    <source>
        <strain evidence="3">JCM 17137</strain>
    </source>
</reference>